<dbReference type="GeneID" id="18923966"/>
<evidence type="ECO:0000256" key="1">
    <source>
        <dbReference type="SAM" id="MobiDB-lite"/>
    </source>
</evidence>
<dbReference type="AlphaFoldDB" id="F4RYL4"/>
<proteinExistence type="predicted"/>
<feature type="region of interest" description="Disordered" evidence="1">
    <location>
        <begin position="1"/>
        <end position="124"/>
    </location>
</feature>
<keyword evidence="3" id="KW-1185">Reference proteome</keyword>
<evidence type="ECO:0000313" key="2">
    <source>
        <dbReference type="EMBL" id="EGG02559.1"/>
    </source>
</evidence>
<gene>
    <name evidence="2" type="ORF">MELLADRAFT_110083</name>
</gene>
<dbReference type="HOGENOM" id="CLU_2121610_0_0_1"/>
<dbReference type="InParanoid" id="F4RYL4"/>
<dbReference type="RefSeq" id="XP_007414248.1">
    <property type="nucleotide sequence ID" value="XM_007414186.1"/>
</dbReference>
<dbReference type="VEuPathDB" id="FungiDB:MELLADRAFT_110083"/>
<organism evidence="3">
    <name type="scientific">Melampsora larici-populina (strain 98AG31 / pathotype 3-4-7)</name>
    <name type="common">Poplar leaf rust fungus</name>
    <dbReference type="NCBI Taxonomy" id="747676"/>
    <lineage>
        <taxon>Eukaryota</taxon>
        <taxon>Fungi</taxon>
        <taxon>Dikarya</taxon>
        <taxon>Basidiomycota</taxon>
        <taxon>Pucciniomycotina</taxon>
        <taxon>Pucciniomycetes</taxon>
        <taxon>Pucciniales</taxon>
        <taxon>Melampsoraceae</taxon>
        <taxon>Melampsora</taxon>
    </lineage>
</organism>
<name>F4RYL4_MELLP</name>
<evidence type="ECO:0000313" key="3">
    <source>
        <dbReference type="Proteomes" id="UP000001072"/>
    </source>
</evidence>
<protein>
    <submittedName>
        <fullName evidence="2">Uncharacterized protein</fullName>
    </submittedName>
</protein>
<dbReference type="KEGG" id="mlr:MELLADRAFT_110083"/>
<feature type="compositionally biased region" description="Polar residues" evidence="1">
    <location>
        <begin position="77"/>
        <end position="96"/>
    </location>
</feature>
<dbReference type="EMBL" id="GL883130">
    <property type="protein sequence ID" value="EGG02559.1"/>
    <property type="molecule type" value="Genomic_DNA"/>
</dbReference>
<dbReference type="Proteomes" id="UP000001072">
    <property type="component" value="Unassembled WGS sequence"/>
</dbReference>
<accession>F4RYL4</accession>
<sequence>MSSVTSERPARVRKQTSHHGSLVPPSPDLSRRVTLDNIILAPTKSRNKRKRGSTVTIVSTEDEESDSVTAGEKQKKIQGTINTYLSDSEASSQESPVVTKKNEKERAAQRNSSKTNNVSRLQSN</sequence>
<feature type="compositionally biased region" description="Polar residues" evidence="1">
    <location>
        <begin position="109"/>
        <end position="124"/>
    </location>
</feature>
<reference evidence="3" key="1">
    <citation type="journal article" date="2011" name="Proc. Natl. Acad. Sci. U.S.A.">
        <title>Obligate biotrophy features unraveled by the genomic analysis of rust fungi.</title>
        <authorList>
            <person name="Duplessis S."/>
            <person name="Cuomo C.A."/>
            <person name="Lin Y.-C."/>
            <person name="Aerts A."/>
            <person name="Tisserant E."/>
            <person name="Veneault-Fourrey C."/>
            <person name="Joly D.L."/>
            <person name="Hacquard S."/>
            <person name="Amselem J."/>
            <person name="Cantarel B.L."/>
            <person name="Chiu R."/>
            <person name="Coutinho P.M."/>
            <person name="Feau N."/>
            <person name="Field M."/>
            <person name="Frey P."/>
            <person name="Gelhaye E."/>
            <person name="Goldberg J."/>
            <person name="Grabherr M.G."/>
            <person name="Kodira C.D."/>
            <person name="Kohler A."/>
            <person name="Kuees U."/>
            <person name="Lindquist E.A."/>
            <person name="Lucas S.M."/>
            <person name="Mago R."/>
            <person name="Mauceli E."/>
            <person name="Morin E."/>
            <person name="Murat C."/>
            <person name="Pangilinan J.L."/>
            <person name="Park R."/>
            <person name="Pearson M."/>
            <person name="Quesneville H."/>
            <person name="Rouhier N."/>
            <person name="Sakthikumar S."/>
            <person name="Salamov A.A."/>
            <person name="Schmutz J."/>
            <person name="Selles B."/>
            <person name="Shapiro H."/>
            <person name="Tanguay P."/>
            <person name="Tuskan G.A."/>
            <person name="Henrissat B."/>
            <person name="Van de Peer Y."/>
            <person name="Rouze P."/>
            <person name="Ellis J.G."/>
            <person name="Dodds P.N."/>
            <person name="Schein J.E."/>
            <person name="Zhong S."/>
            <person name="Hamelin R.C."/>
            <person name="Grigoriev I.V."/>
            <person name="Szabo L.J."/>
            <person name="Martin F."/>
        </authorList>
    </citation>
    <scope>NUCLEOTIDE SEQUENCE [LARGE SCALE GENOMIC DNA]</scope>
    <source>
        <strain evidence="3">98AG31 / pathotype 3-4-7</strain>
    </source>
</reference>